<dbReference type="RefSeq" id="WP_204500437.1">
    <property type="nucleotide sequence ID" value="NZ_JAFBDR010000015.1"/>
</dbReference>
<accession>A0ABS2N239</accession>
<sequence length="269" mass="31034">MRIIGVMISFTIFLLASCSNDTPAITKIDSSEEEIDQNPELVEKEVESKNESKVKTTIEFYLPEETVVINLDGVSILKQYLSNVDNKRYVINKMLLTPLEIPEYESLYLLQFSCENNACSYLLLDQKDEGRSYLVADLAKFRSAIPSQDGNKLVLVFTRSDDGLTTNKVVPLDINDWETLKLEPFVSDDPDKEAKRRIGDSEDVEIKEELVFTDYRWPISLVKWKDNETLVVTVPDIEKPNKKSLKEWSESEKYTREIELKIDSKEFLQ</sequence>
<evidence type="ECO:0000313" key="2">
    <source>
        <dbReference type="Proteomes" id="UP001296943"/>
    </source>
</evidence>
<keyword evidence="2" id="KW-1185">Reference proteome</keyword>
<organism evidence="1 2">
    <name type="scientific">Aquibacillus albus</name>
    <dbReference type="NCBI Taxonomy" id="1168171"/>
    <lineage>
        <taxon>Bacteria</taxon>
        <taxon>Bacillati</taxon>
        <taxon>Bacillota</taxon>
        <taxon>Bacilli</taxon>
        <taxon>Bacillales</taxon>
        <taxon>Bacillaceae</taxon>
        <taxon>Aquibacillus</taxon>
    </lineage>
</organism>
<proteinExistence type="predicted"/>
<protein>
    <recommendedName>
        <fullName evidence="3">Lipoprotein</fullName>
    </recommendedName>
</protein>
<gene>
    <name evidence="1" type="ORF">JOC48_002697</name>
</gene>
<comment type="caution">
    <text evidence="1">The sequence shown here is derived from an EMBL/GenBank/DDBJ whole genome shotgun (WGS) entry which is preliminary data.</text>
</comment>
<evidence type="ECO:0008006" key="3">
    <source>
        <dbReference type="Google" id="ProtNLM"/>
    </source>
</evidence>
<dbReference type="Proteomes" id="UP001296943">
    <property type="component" value="Unassembled WGS sequence"/>
</dbReference>
<reference evidence="1 2" key="1">
    <citation type="submission" date="2021-01" db="EMBL/GenBank/DDBJ databases">
        <title>Genomic Encyclopedia of Type Strains, Phase IV (KMG-IV): sequencing the most valuable type-strain genomes for metagenomic binning, comparative biology and taxonomic classification.</title>
        <authorList>
            <person name="Goeker M."/>
        </authorList>
    </citation>
    <scope>NUCLEOTIDE SEQUENCE [LARGE SCALE GENOMIC DNA]</scope>
    <source>
        <strain evidence="1 2">DSM 23711</strain>
    </source>
</reference>
<dbReference type="EMBL" id="JAFBDR010000015">
    <property type="protein sequence ID" value="MBM7572194.1"/>
    <property type="molecule type" value="Genomic_DNA"/>
</dbReference>
<evidence type="ECO:0000313" key="1">
    <source>
        <dbReference type="EMBL" id="MBM7572194.1"/>
    </source>
</evidence>
<name>A0ABS2N239_9BACI</name>
<dbReference type="PROSITE" id="PS51257">
    <property type="entry name" value="PROKAR_LIPOPROTEIN"/>
    <property type="match status" value="1"/>
</dbReference>